<accession>A0AAV3WIQ9</accession>
<evidence type="ECO:0000313" key="1">
    <source>
        <dbReference type="EMBL" id="GET39519.1"/>
    </source>
</evidence>
<evidence type="ECO:0008006" key="3">
    <source>
        <dbReference type="Google" id="ProtNLM"/>
    </source>
</evidence>
<dbReference type="EMBL" id="BLAY01000067">
    <property type="protein sequence ID" value="GET39519.1"/>
    <property type="molecule type" value="Genomic_DNA"/>
</dbReference>
<name>A0AAV3WIQ9_9CYAN</name>
<gene>
    <name evidence="1" type="ORF">MiSe_42890</name>
</gene>
<dbReference type="Proteomes" id="UP001050975">
    <property type="component" value="Unassembled WGS sequence"/>
</dbReference>
<comment type="caution">
    <text evidence="1">The sequence shown here is derived from an EMBL/GenBank/DDBJ whole genome shotgun (WGS) entry which is preliminary data.</text>
</comment>
<dbReference type="AlphaFoldDB" id="A0AAV3WIQ9"/>
<proteinExistence type="predicted"/>
<organism evidence="1 2">
    <name type="scientific">Microseira wollei NIES-4236</name>
    <dbReference type="NCBI Taxonomy" id="2530354"/>
    <lineage>
        <taxon>Bacteria</taxon>
        <taxon>Bacillati</taxon>
        <taxon>Cyanobacteriota</taxon>
        <taxon>Cyanophyceae</taxon>
        <taxon>Oscillatoriophycideae</taxon>
        <taxon>Aerosakkonematales</taxon>
        <taxon>Aerosakkonemataceae</taxon>
        <taxon>Microseira</taxon>
    </lineage>
</organism>
<sequence length="101" mass="11654">MMLYKRCVTSVGRLSSNTLEIKQLTGIESCQCRKGRIQINHIACAMLVWLRLKHKAYQTGQTVYQLKHRLLSDYLIQQLKRPSLAMILAKLLLMRSHVTVA</sequence>
<evidence type="ECO:0000313" key="2">
    <source>
        <dbReference type="Proteomes" id="UP001050975"/>
    </source>
</evidence>
<keyword evidence="2" id="KW-1185">Reference proteome</keyword>
<protein>
    <recommendedName>
        <fullName evidence="3">Transposase</fullName>
    </recommendedName>
</protein>
<reference evidence="1" key="1">
    <citation type="submission" date="2019-10" db="EMBL/GenBank/DDBJ databases">
        <title>Draft genome sequece of Microseira wollei NIES-4236.</title>
        <authorList>
            <person name="Yamaguchi H."/>
            <person name="Suzuki S."/>
            <person name="Kawachi M."/>
        </authorList>
    </citation>
    <scope>NUCLEOTIDE SEQUENCE</scope>
    <source>
        <strain evidence="1">NIES-4236</strain>
    </source>
</reference>